<gene>
    <name evidence="2" type="ORF">C0190_00270</name>
</gene>
<dbReference type="Pfam" id="PF00239">
    <property type="entry name" value="Resolvase"/>
    <property type="match status" value="1"/>
</dbReference>
<dbReference type="SUPFAM" id="SSF53041">
    <property type="entry name" value="Resolvase-like"/>
    <property type="match status" value="1"/>
</dbReference>
<name>A0A2N7PQI4_9BACT</name>
<accession>A0A2N7PQI4</accession>
<dbReference type="Gene3D" id="1.10.1660.10">
    <property type="match status" value="1"/>
</dbReference>
<dbReference type="InterPro" id="IPR009061">
    <property type="entry name" value="DNA-bd_dom_put_sf"/>
</dbReference>
<dbReference type="Gene3D" id="3.40.50.1390">
    <property type="entry name" value="Resolvase, N-terminal catalytic domain"/>
    <property type="match status" value="1"/>
</dbReference>
<dbReference type="InterPro" id="IPR006119">
    <property type="entry name" value="Resolv_N"/>
</dbReference>
<dbReference type="InterPro" id="IPR010093">
    <property type="entry name" value="SinI_DNA-bd"/>
</dbReference>
<dbReference type="InterPro" id="IPR041657">
    <property type="entry name" value="HTH_17"/>
</dbReference>
<dbReference type="PROSITE" id="PS51736">
    <property type="entry name" value="RECOMBINASES_3"/>
    <property type="match status" value="1"/>
</dbReference>
<proteinExistence type="predicted"/>
<dbReference type="PANTHER" id="PTHR36172:SF1">
    <property type="entry name" value="RESOLVASE-RELATED"/>
    <property type="match status" value="1"/>
</dbReference>
<dbReference type="SUPFAM" id="SSF46955">
    <property type="entry name" value="Putative DNA-binding domain"/>
    <property type="match status" value="1"/>
</dbReference>
<sequence>MSRLLRISEASKVLGVSTSTLRRWDKEGKIKSYRVGKERRYSYEELMEFLGKGKPQAVAIYGRVSSRDQKEDLTRQLEFLRKHVEGKFEKIYEVSDIASGVKESRRGLLNLIELAKLKKIKAVYITCPDRLTRFGYNYFVEFFKALGVEVVAVNGKEYKESQQELVEDLIAILTFFAGKLYGMRANKIKTFLKELKSENK</sequence>
<dbReference type="CDD" id="cd04762">
    <property type="entry name" value="HTH_MerR-trunc"/>
    <property type="match status" value="1"/>
</dbReference>
<dbReference type="AlphaFoldDB" id="A0A2N7PQI4"/>
<dbReference type="PANTHER" id="PTHR36172">
    <property type="match status" value="1"/>
</dbReference>
<dbReference type="EMBL" id="PNIK01000003">
    <property type="protein sequence ID" value="PMP69202.1"/>
    <property type="molecule type" value="Genomic_DNA"/>
</dbReference>
<dbReference type="Proteomes" id="UP000235460">
    <property type="component" value="Unassembled WGS sequence"/>
</dbReference>
<dbReference type="InterPro" id="IPR048046">
    <property type="entry name" value="Transpos_IS607"/>
</dbReference>
<organism evidence="2 3">
    <name type="scientific">Thermodesulfobacterium geofontis</name>
    <dbReference type="NCBI Taxonomy" id="1295609"/>
    <lineage>
        <taxon>Bacteria</taxon>
        <taxon>Pseudomonadati</taxon>
        <taxon>Thermodesulfobacteriota</taxon>
        <taxon>Thermodesulfobacteria</taxon>
        <taxon>Thermodesulfobacteriales</taxon>
        <taxon>Thermodesulfobacteriaceae</taxon>
        <taxon>Thermodesulfobacterium</taxon>
    </lineage>
</organism>
<feature type="domain" description="Resolvase/invertase-type recombinase catalytic" evidence="1">
    <location>
        <begin position="57"/>
        <end position="200"/>
    </location>
</feature>
<dbReference type="InterPro" id="IPR036162">
    <property type="entry name" value="Resolvase-like_N_sf"/>
</dbReference>
<evidence type="ECO:0000259" key="1">
    <source>
        <dbReference type="PROSITE" id="PS51736"/>
    </source>
</evidence>
<comment type="caution">
    <text evidence="2">The sequence shown here is derived from an EMBL/GenBank/DDBJ whole genome shotgun (WGS) entry which is preliminary data.</text>
</comment>
<reference evidence="2 3" key="1">
    <citation type="submission" date="2018-01" db="EMBL/GenBank/DDBJ databases">
        <title>Metagenomic assembled genomes from two thermal pools in the Uzon Caldera, Kamchatka, Russia.</title>
        <authorList>
            <person name="Wilkins L."/>
            <person name="Ettinger C."/>
        </authorList>
    </citation>
    <scope>NUCLEOTIDE SEQUENCE [LARGE SCALE GENOMIC DNA]</scope>
    <source>
        <strain evidence="2">ZAV-08</strain>
    </source>
</reference>
<protein>
    <submittedName>
        <fullName evidence="2">IS607 family transposase</fullName>
    </submittedName>
</protein>
<dbReference type="InterPro" id="IPR051491">
    <property type="entry name" value="Recombinase/Transposase-rel"/>
</dbReference>
<dbReference type="GO" id="GO:0003677">
    <property type="term" value="F:DNA binding"/>
    <property type="evidence" value="ECO:0007669"/>
    <property type="project" value="InterPro"/>
</dbReference>
<dbReference type="NCBIfam" id="NF033518">
    <property type="entry name" value="transpos_IS607"/>
    <property type="match status" value="1"/>
</dbReference>
<evidence type="ECO:0000313" key="3">
    <source>
        <dbReference type="Proteomes" id="UP000235460"/>
    </source>
</evidence>
<dbReference type="InterPro" id="IPR041718">
    <property type="entry name" value="IS607_transposase-like"/>
</dbReference>
<dbReference type="SMART" id="SM00857">
    <property type="entry name" value="Resolvase"/>
    <property type="match status" value="1"/>
</dbReference>
<dbReference type="CDD" id="cd03769">
    <property type="entry name" value="SR_IS607_transposase_like"/>
    <property type="match status" value="1"/>
</dbReference>
<evidence type="ECO:0000313" key="2">
    <source>
        <dbReference type="EMBL" id="PMP69202.1"/>
    </source>
</evidence>
<dbReference type="NCBIfam" id="TIGR01764">
    <property type="entry name" value="excise"/>
    <property type="match status" value="1"/>
</dbReference>
<dbReference type="Pfam" id="PF12728">
    <property type="entry name" value="HTH_17"/>
    <property type="match status" value="1"/>
</dbReference>
<dbReference type="GO" id="GO:0000150">
    <property type="term" value="F:DNA strand exchange activity"/>
    <property type="evidence" value="ECO:0007669"/>
    <property type="project" value="InterPro"/>
</dbReference>
<dbReference type="Gene3D" id="1.10.287.2170">
    <property type="match status" value="1"/>
</dbReference>